<protein>
    <submittedName>
        <fullName evidence="4">NAD(P)H dehydrogenase</fullName>
    </submittedName>
</protein>
<dbReference type="GO" id="GO:0005829">
    <property type="term" value="C:cytosol"/>
    <property type="evidence" value="ECO:0007669"/>
    <property type="project" value="TreeGrafter"/>
</dbReference>
<keyword evidence="5" id="KW-1185">Reference proteome</keyword>
<evidence type="ECO:0000313" key="4">
    <source>
        <dbReference type="EMBL" id="BDU76574.1"/>
    </source>
</evidence>
<dbReference type="Gene3D" id="3.40.50.360">
    <property type="match status" value="1"/>
</dbReference>
<name>A0AA48GUP2_9BACT</name>
<accession>A0AA48GUP2</accession>
<dbReference type="FunFam" id="3.40.50.360:FF:000054">
    <property type="entry name" value="NAD(P)H dehydrogenase, quinone 1"/>
    <property type="match status" value="1"/>
</dbReference>
<feature type="domain" description="Flavodoxin-like fold" evidence="3">
    <location>
        <begin position="1"/>
        <end position="208"/>
    </location>
</feature>
<dbReference type="PANTHER" id="PTHR10204">
    <property type="entry name" value="NAD P H OXIDOREDUCTASE-RELATED"/>
    <property type="match status" value="1"/>
</dbReference>
<reference evidence="4" key="1">
    <citation type="journal article" date="2023" name="Int. J. Syst. Evol. Microbiol.">
        <title>Mesoterricola silvestris gen. nov., sp. nov., Mesoterricola sediminis sp. nov., Geothrix oryzae sp. nov., Geothrix edaphica sp. nov., Geothrix rubra sp. nov., and Geothrix limicola sp. nov., six novel members of Acidobacteriota isolated from soils.</title>
        <authorList>
            <person name="Itoh H."/>
            <person name="Sugisawa Y."/>
            <person name="Mise K."/>
            <person name="Xu Z."/>
            <person name="Kuniyasu M."/>
            <person name="Ushijima N."/>
            <person name="Kawano K."/>
            <person name="Kobayashi E."/>
            <person name="Shiratori Y."/>
            <person name="Masuda Y."/>
            <person name="Senoo K."/>
        </authorList>
    </citation>
    <scope>NUCLEOTIDE SEQUENCE</scope>
    <source>
        <strain evidence="4">W786</strain>
    </source>
</reference>
<keyword evidence="2" id="KW-0560">Oxidoreductase</keyword>
<comment type="similarity">
    <text evidence="1">Belongs to the NAD(P)H dehydrogenase (quinone) family.</text>
</comment>
<gene>
    <name evidence="4" type="ORF">METESE_15320</name>
</gene>
<dbReference type="GO" id="GO:0003955">
    <property type="term" value="F:NAD(P)H dehydrogenase (quinone) activity"/>
    <property type="evidence" value="ECO:0007669"/>
    <property type="project" value="TreeGrafter"/>
</dbReference>
<dbReference type="InterPro" id="IPR029039">
    <property type="entry name" value="Flavoprotein-like_sf"/>
</dbReference>
<sequence length="215" mass="23677">MRVLIVYAHEEPLSFNGAMRDLAVRELEALGHAVTVSDLYAMGWKAVADAQDFLERRDRHVLKRQAEEVAALGLGTLAHDILEEQRKLREADVVIFQFPLWWFSLPAILKGWVDRVMTMGFAYGAGMRYATGGLRGRRALLALTTGGAEAAYAGEGGNGSMDAVLFPIQHGILSFCGFQTLPPFVAWAPAHQTPEAREAVLEAWRARLRGLEAEG</sequence>
<evidence type="ECO:0000259" key="3">
    <source>
        <dbReference type="Pfam" id="PF02525"/>
    </source>
</evidence>
<evidence type="ECO:0000313" key="5">
    <source>
        <dbReference type="Proteomes" id="UP001228113"/>
    </source>
</evidence>
<dbReference type="EMBL" id="AP027081">
    <property type="protein sequence ID" value="BDU76574.1"/>
    <property type="molecule type" value="Genomic_DNA"/>
</dbReference>
<dbReference type="AlphaFoldDB" id="A0AA48GUP2"/>
<dbReference type="InterPro" id="IPR051545">
    <property type="entry name" value="NAD(P)H_dehydrogenase_qn"/>
</dbReference>
<organism evidence="4 5">
    <name type="scientific">Mesoterricola sediminis</name>
    <dbReference type="NCBI Taxonomy" id="2927980"/>
    <lineage>
        <taxon>Bacteria</taxon>
        <taxon>Pseudomonadati</taxon>
        <taxon>Acidobacteriota</taxon>
        <taxon>Holophagae</taxon>
        <taxon>Holophagales</taxon>
        <taxon>Holophagaceae</taxon>
        <taxon>Mesoterricola</taxon>
    </lineage>
</organism>
<dbReference type="InterPro" id="IPR003680">
    <property type="entry name" value="Flavodoxin_fold"/>
</dbReference>
<dbReference type="RefSeq" id="WP_316411450.1">
    <property type="nucleotide sequence ID" value="NZ_AP027081.1"/>
</dbReference>
<dbReference type="SUPFAM" id="SSF52218">
    <property type="entry name" value="Flavoproteins"/>
    <property type="match status" value="1"/>
</dbReference>
<dbReference type="Pfam" id="PF02525">
    <property type="entry name" value="Flavodoxin_2"/>
    <property type="match status" value="1"/>
</dbReference>
<dbReference type="PANTHER" id="PTHR10204:SF34">
    <property type="entry name" value="NAD(P)H DEHYDROGENASE [QUINONE] 1 ISOFORM 1"/>
    <property type="match status" value="1"/>
</dbReference>
<evidence type="ECO:0000256" key="2">
    <source>
        <dbReference type="ARBA" id="ARBA00023002"/>
    </source>
</evidence>
<dbReference type="KEGG" id="msea:METESE_15320"/>
<evidence type="ECO:0000256" key="1">
    <source>
        <dbReference type="ARBA" id="ARBA00006252"/>
    </source>
</evidence>
<dbReference type="Proteomes" id="UP001228113">
    <property type="component" value="Chromosome"/>
</dbReference>
<proteinExistence type="inferred from homology"/>